<proteinExistence type="inferred from homology"/>
<sequence length="415" mass="45090">MKTKIALLSLLGLLLCGSALADVYSLDQLLELARSGNRGLQASRDAVEAARSGVTTAGAFPNPEIEYQSGDAKARVAGANPGNVKTMTFTQRLDLPWVRSARIDAASANLEATSAAGRGYEHEVLASVKLGYYEVLRRQAELKAAQEDQALMEAIRTRVSVRVGVGEAPRYELIKADAELLNAQKVTQSTLLRLTQAKAALRRNVGTGLPADFEVPATTQLPLNVGSLPELRQTLLQRSPDLAQARAQLTQAEHQLDLQRRMRTPEVALKASSDEEPDLKTSRVGIAVTIPLWDRRSGPVGEASANLSRARNLLEQMEFGLGQALENAYQQHQIAAAQVNALEQGIVRQAEAALKVAESAYRFGERGILDYLDAQRVYRAARNELIAARYELRAAAVDIERLTGALTAPAQEEKH</sequence>
<comment type="similarity">
    <text evidence="1">Belongs to the outer membrane factor (OMF) (TC 1.B.17) family.</text>
</comment>
<keyword evidence="2" id="KW-0732">Signal</keyword>
<dbReference type="RefSeq" id="WP_130459582.1">
    <property type="nucleotide sequence ID" value="NZ_SHKM01000002.1"/>
</dbReference>
<dbReference type="PANTHER" id="PTHR30203">
    <property type="entry name" value="OUTER MEMBRANE CATION EFFLUX PROTEIN"/>
    <property type="match status" value="1"/>
</dbReference>
<evidence type="ECO:0000256" key="2">
    <source>
        <dbReference type="SAM" id="SignalP"/>
    </source>
</evidence>
<evidence type="ECO:0000256" key="1">
    <source>
        <dbReference type="ARBA" id="ARBA00007613"/>
    </source>
</evidence>
<dbReference type="Proteomes" id="UP000292136">
    <property type="component" value="Unassembled WGS sequence"/>
</dbReference>
<dbReference type="SUPFAM" id="SSF56954">
    <property type="entry name" value="Outer membrane efflux proteins (OEP)"/>
    <property type="match status" value="1"/>
</dbReference>
<organism evidence="3 4">
    <name type="scientific">Azospira oryzae</name>
    <dbReference type="NCBI Taxonomy" id="146939"/>
    <lineage>
        <taxon>Bacteria</taxon>
        <taxon>Pseudomonadati</taxon>
        <taxon>Pseudomonadota</taxon>
        <taxon>Betaproteobacteria</taxon>
        <taxon>Rhodocyclales</taxon>
        <taxon>Rhodocyclaceae</taxon>
        <taxon>Azospira</taxon>
    </lineage>
</organism>
<gene>
    <name evidence="3" type="ORF">EV678_2224</name>
</gene>
<protein>
    <submittedName>
        <fullName evidence="3">Cobalt-zinc-cadmium efflux system outer membrane protein</fullName>
    </submittedName>
</protein>
<reference evidence="3 4" key="1">
    <citation type="submission" date="2019-02" db="EMBL/GenBank/DDBJ databases">
        <title>Genomic Encyclopedia of Type Strains, Phase IV (KMG-IV): sequencing the most valuable type-strain genomes for metagenomic binning, comparative biology and taxonomic classification.</title>
        <authorList>
            <person name="Goeker M."/>
        </authorList>
    </citation>
    <scope>NUCLEOTIDE SEQUENCE [LARGE SCALE GENOMIC DNA]</scope>
    <source>
        <strain evidence="3 4">DSM 21223</strain>
    </source>
</reference>
<accession>A0ABY0IMB8</accession>
<name>A0ABY0IMB8_9RHOO</name>
<dbReference type="InterPro" id="IPR010131">
    <property type="entry name" value="MdtP/NodT-like"/>
</dbReference>
<evidence type="ECO:0000313" key="3">
    <source>
        <dbReference type="EMBL" id="RZT76348.1"/>
    </source>
</evidence>
<evidence type="ECO:0000313" key="4">
    <source>
        <dbReference type="Proteomes" id="UP000292136"/>
    </source>
</evidence>
<dbReference type="EMBL" id="SHKM01000002">
    <property type="protein sequence ID" value="RZT76348.1"/>
    <property type="molecule type" value="Genomic_DNA"/>
</dbReference>
<feature type="chain" id="PRO_5047428366" evidence="2">
    <location>
        <begin position="22"/>
        <end position="415"/>
    </location>
</feature>
<dbReference type="InterPro" id="IPR003423">
    <property type="entry name" value="OMP_efflux"/>
</dbReference>
<comment type="caution">
    <text evidence="3">The sequence shown here is derived from an EMBL/GenBank/DDBJ whole genome shotgun (WGS) entry which is preliminary data.</text>
</comment>
<dbReference type="Pfam" id="PF02321">
    <property type="entry name" value="OEP"/>
    <property type="match status" value="2"/>
</dbReference>
<keyword evidence="4" id="KW-1185">Reference proteome</keyword>
<dbReference type="PANTHER" id="PTHR30203:SF24">
    <property type="entry name" value="BLR4935 PROTEIN"/>
    <property type="match status" value="1"/>
</dbReference>
<feature type="signal peptide" evidence="2">
    <location>
        <begin position="1"/>
        <end position="21"/>
    </location>
</feature>
<dbReference type="Gene3D" id="1.20.1600.10">
    <property type="entry name" value="Outer membrane efflux proteins (OEP)"/>
    <property type="match status" value="1"/>
</dbReference>